<proteinExistence type="predicted"/>
<organism evidence="1 2">
    <name type="scientific">Cohnella boryungensis</name>
    <dbReference type="NCBI Taxonomy" id="768479"/>
    <lineage>
        <taxon>Bacteria</taxon>
        <taxon>Bacillati</taxon>
        <taxon>Bacillota</taxon>
        <taxon>Bacilli</taxon>
        <taxon>Bacillales</taxon>
        <taxon>Paenibacillaceae</taxon>
        <taxon>Cohnella</taxon>
    </lineage>
</organism>
<gene>
    <name evidence="1" type="ORF">ACFO1S_17305</name>
</gene>
<reference evidence="2" key="1">
    <citation type="journal article" date="2019" name="Int. J. Syst. Evol. Microbiol.">
        <title>The Global Catalogue of Microorganisms (GCM) 10K type strain sequencing project: providing services to taxonomists for standard genome sequencing and annotation.</title>
        <authorList>
            <consortium name="The Broad Institute Genomics Platform"/>
            <consortium name="The Broad Institute Genome Sequencing Center for Infectious Disease"/>
            <person name="Wu L."/>
            <person name="Ma J."/>
        </authorList>
    </citation>
    <scope>NUCLEOTIDE SEQUENCE [LARGE SCALE GENOMIC DNA]</scope>
    <source>
        <strain evidence="2">CGMCC 4.1641</strain>
    </source>
</reference>
<dbReference type="EMBL" id="JBHSED010000036">
    <property type="protein sequence ID" value="MFC4305192.1"/>
    <property type="molecule type" value="Genomic_DNA"/>
</dbReference>
<protein>
    <submittedName>
        <fullName evidence="1">Uncharacterized protein</fullName>
    </submittedName>
</protein>
<accession>A0ABV8SE09</accession>
<evidence type="ECO:0000313" key="2">
    <source>
        <dbReference type="Proteomes" id="UP001595755"/>
    </source>
</evidence>
<comment type="caution">
    <text evidence="1">The sequence shown here is derived from an EMBL/GenBank/DDBJ whole genome shotgun (WGS) entry which is preliminary data.</text>
</comment>
<dbReference type="RefSeq" id="WP_378127263.1">
    <property type="nucleotide sequence ID" value="NZ_JBHSED010000036.1"/>
</dbReference>
<name>A0ABV8SE09_9BACL</name>
<keyword evidence="2" id="KW-1185">Reference proteome</keyword>
<dbReference type="Proteomes" id="UP001595755">
    <property type="component" value="Unassembled WGS sequence"/>
</dbReference>
<evidence type="ECO:0000313" key="1">
    <source>
        <dbReference type="EMBL" id="MFC4305192.1"/>
    </source>
</evidence>
<sequence length="28" mass="3312">MNTAPDDTFENAFRADNPGIWMDHFHNF</sequence>